<sequence length="82" mass="9083">MSSYELDRYFPLQGTCFECGRDLRHKLFDRINARFSAGESVAALAAVYRVPHRAIELVLGQNSVTPLGLTFRPTPQARSAAA</sequence>
<dbReference type="AlphaFoldDB" id="A0A6J4Q145"/>
<dbReference type="EMBL" id="CADCUR010000299">
    <property type="protein sequence ID" value="CAA9429325.1"/>
    <property type="molecule type" value="Genomic_DNA"/>
</dbReference>
<gene>
    <name evidence="1" type="ORF">AVDCRST_MAG74-3575</name>
</gene>
<name>A0A6J4Q145_9BACT</name>
<reference evidence="1" key="1">
    <citation type="submission" date="2020-02" db="EMBL/GenBank/DDBJ databases">
        <authorList>
            <person name="Meier V. D."/>
        </authorList>
    </citation>
    <scope>NUCLEOTIDE SEQUENCE</scope>
    <source>
        <strain evidence="1">AVDCRST_MAG74</strain>
    </source>
</reference>
<proteinExistence type="predicted"/>
<organism evidence="1">
    <name type="scientific">uncultured Pyrinomonadaceae bacterium</name>
    <dbReference type="NCBI Taxonomy" id="2283094"/>
    <lineage>
        <taxon>Bacteria</taxon>
        <taxon>Pseudomonadati</taxon>
        <taxon>Acidobacteriota</taxon>
        <taxon>Blastocatellia</taxon>
        <taxon>Blastocatellales</taxon>
        <taxon>Pyrinomonadaceae</taxon>
        <taxon>environmental samples</taxon>
    </lineage>
</organism>
<evidence type="ECO:0000313" key="1">
    <source>
        <dbReference type="EMBL" id="CAA9429325.1"/>
    </source>
</evidence>
<protein>
    <submittedName>
        <fullName evidence="1">Uncharacterized protein</fullName>
    </submittedName>
</protein>
<accession>A0A6J4Q145</accession>